<dbReference type="InterPro" id="IPR001878">
    <property type="entry name" value="Znf_CCHC"/>
</dbReference>
<keyword evidence="1" id="KW-0863">Zinc-finger</keyword>
<dbReference type="GO" id="GO:0003676">
    <property type="term" value="F:nucleic acid binding"/>
    <property type="evidence" value="ECO:0007669"/>
    <property type="project" value="InterPro"/>
</dbReference>
<feature type="domain" description="CCHC-type" evidence="2">
    <location>
        <begin position="10"/>
        <end position="25"/>
    </location>
</feature>
<dbReference type="SUPFAM" id="SSF53098">
    <property type="entry name" value="Ribonuclease H-like"/>
    <property type="match status" value="1"/>
</dbReference>
<dbReference type="Gene3D" id="3.30.420.10">
    <property type="entry name" value="Ribonuclease H-like superfamily/Ribonuclease H"/>
    <property type="match status" value="1"/>
</dbReference>
<name>A0A1I7VKE2_LOALO</name>
<dbReference type="GO" id="GO:0008270">
    <property type="term" value="F:zinc ion binding"/>
    <property type="evidence" value="ECO:0007669"/>
    <property type="project" value="UniProtKB-KW"/>
</dbReference>
<dbReference type="InterPro" id="IPR008737">
    <property type="entry name" value="DUF1758"/>
</dbReference>
<dbReference type="Pfam" id="PF05585">
    <property type="entry name" value="DUF1758"/>
    <property type="match status" value="1"/>
</dbReference>
<keyword evidence="1" id="KW-0862">Zinc</keyword>
<evidence type="ECO:0000313" key="3">
    <source>
        <dbReference type="Proteomes" id="UP000095285"/>
    </source>
</evidence>
<dbReference type="InterPro" id="IPR043502">
    <property type="entry name" value="DNA/RNA_pol_sf"/>
</dbReference>
<dbReference type="Pfam" id="PF18701">
    <property type="entry name" value="DUF5641"/>
    <property type="match status" value="1"/>
</dbReference>
<reference evidence="3" key="1">
    <citation type="submission" date="2012-04" db="EMBL/GenBank/DDBJ databases">
        <title>The Genome Sequence of Loa loa.</title>
        <authorList>
            <consortium name="The Broad Institute Genome Sequencing Platform"/>
            <consortium name="Broad Institute Genome Sequencing Center for Infectious Disease"/>
            <person name="Nutman T.B."/>
            <person name="Fink D.L."/>
            <person name="Russ C."/>
            <person name="Young S."/>
            <person name="Zeng Q."/>
            <person name="Gargeya S."/>
            <person name="Alvarado L."/>
            <person name="Berlin A."/>
            <person name="Chapman S.B."/>
            <person name="Chen Z."/>
            <person name="Freedman E."/>
            <person name="Gellesch M."/>
            <person name="Goldberg J."/>
            <person name="Griggs A."/>
            <person name="Gujja S."/>
            <person name="Heilman E.R."/>
            <person name="Heiman D."/>
            <person name="Howarth C."/>
            <person name="Mehta T."/>
            <person name="Neiman D."/>
            <person name="Pearson M."/>
            <person name="Roberts A."/>
            <person name="Saif S."/>
            <person name="Shea T."/>
            <person name="Shenoy N."/>
            <person name="Sisk P."/>
            <person name="Stolte C."/>
            <person name="Sykes S."/>
            <person name="White J."/>
            <person name="Yandava C."/>
            <person name="Haas B."/>
            <person name="Henn M.R."/>
            <person name="Nusbaum C."/>
            <person name="Birren B."/>
        </authorList>
    </citation>
    <scope>NUCLEOTIDE SEQUENCE [LARGE SCALE GENOMIC DNA]</scope>
</reference>
<organism evidence="3 4">
    <name type="scientific">Loa loa</name>
    <name type="common">Eye worm</name>
    <name type="synonym">Filaria loa</name>
    <dbReference type="NCBI Taxonomy" id="7209"/>
    <lineage>
        <taxon>Eukaryota</taxon>
        <taxon>Metazoa</taxon>
        <taxon>Ecdysozoa</taxon>
        <taxon>Nematoda</taxon>
        <taxon>Chromadorea</taxon>
        <taxon>Rhabditida</taxon>
        <taxon>Spirurina</taxon>
        <taxon>Spiruromorpha</taxon>
        <taxon>Filarioidea</taxon>
        <taxon>Onchocercidae</taxon>
        <taxon>Loa</taxon>
    </lineage>
</organism>
<dbReference type="InterPro" id="IPR036397">
    <property type="entry name" value="RNaseH_sf"/>
</dbReference>
<dbReference type="Proteomes" id="UP000095285">
    <property type="component" value="Unassembled WGS sequence"/>
</dbReference>
<evidence type="ECO:0000256" key="1">
    <source>
        <dbReference type="PROSITE-ProRule" id="PRU00047"/>
    </source>
</evidence>
<dbReference type="GO" id="GO:0006259">
    <property type="term" value="P:DNA metabolic process"/>
    <property type="evidence" value="ECO:0007669"/>
    <property type="project" value="UniProtKB-ARBA"/>
</dbReference>
<evidence type="ECO:0000313" key="4">
    <source>
        <dbReference type="WBParaSite" id="EN70_3539"/>
    </source>
</evidence>
<dbReference type="InterPro" id="IPR040676">
    <property type="entry name" value="DUF5641"/>
</dbReference>
<dbReference type="InterPro" id="IPR012337">
    <property type="entry name" value="RNaseH-like_sf"/>
</dbReference>
<evidence type="ECO:0000259" key="2">
    <source>
        <dbReference type="PROSITE" id="PS50158"/>
    </source>
</evidence>
<dbReference type="Pfam" id="PF05380">
    <property type="entry name" value="Peptidase_A17"/>
    <property type="match status" value="1"/>
</dbReference>
<dbReference type="SMART" id="SM00343">
    <property type="entry name" value="ZnF_C2HC"/>
    <property type="match status" value="1"/>
</dbReference>
<dbReference type="InterPro" id="IPR008042">
    <property type="entry name" value="Retrotrans_Pao"/>
</dbReference>
<accession>A0A1I7VKE2</accession>
<dbReference type="AlphaFoldDB" id="A0A1I7VKE2"/>
<reference evidence="4" key="2">
    <citation type="submission" date="2016-11" db="UniProtKB">
        <authorList>
            <consortium name="WormBaseParasite"/>
        </authorList>
    </citation>
    <scope>IDENTIFICATION</scope>
</reference>
<dbReference type="STRING" id="7209.A0A1I7VKE2"/>
<keyword evidence="1" id="KW-0479">Metal-binding</keyword>
<proteinExistence type="predicted"/>
<dbReference type="SUPFAM" id="SSF56672">
    <property type="entry name" value="DNA/RNA polymerases"/>
    <property type="match status" value="1"/>
</dbReference>
<protein>
    <submittedName>
        <fullName evidence="4">CCHC-type domain-containing protein</fullName>
    </submittedName>
</protein>
<dbReference type="GO" id="GO:0042575">
    <property type="term" value="C:DNA polymerase complex"/>
    <property type="evidence" value="ECO:0007669"/>
    <property type="project" value="UniProtKB-ARBA"/>
</dbReference>
<keyword evidence="3" id="KW-1185">Reference proteome</keyword>
<dbReference type="PANTHER" id="PTHR47331:SF2">
    <property type="match status" value="1"/>
</dbReference>
<dbReference type="PROSITE" id="PS50158">
    <property type="entry name" value="ZF_CCHC"/>
    <property type="match status" value="1"/>
</dbReference>
<sequence length="895" mass="103847">MERLKTIEACLNCLQKGHIARDCRKLKKLCFHCKERCNSALCTSDRKDTRPEKLREKLELTMTNSTVAEQIRPEAAGDERLSIASFDNKLPKKCSSNKAEVGVRIGKTETMTCEINVMEHLTNKLGVVTVDDKNISFIMERKNLEGIDGYWKQPEILIGVKDFFKFIKLDGTQELESGFLLLRIKLRSMLAGNDYINNICKASATPTTPTVSGMASVTSHNDINRFWKLELMGIQDQPNENDDEQTFEQFKKNILRRHNETIQDQLRSGIIEEVHPNMDQEGIIYYLSHHEVVIPPHKPITKLKIVHDASAHLKLELHQSDRNCTIFLWEDDIKCAVTEENLKCYQCFGVISSPFLLAATINHHLETIESQTAVTLKPWIEHELTKRSVLQFVASQYDPSGFLVPAMIQFELFLQNLWKRSNFWDQILDEDDKEAWRSLTKEWPADIIEVPRLATKKLSNQQLHVFTDASSVAYSATVYISNKHVDERNSATLFAKSRLVPIRVDIATKGLSPVKLRQYKLWWEGPSWLTGPESGWPQWEYQSTEEFKDKEERIVAMTAQTEGLNKDEKEKWNLYCDNGKLWRSQSRLENLELDGESKHPIYLPRHNKITEFDTTQHEKLYHAGTAHVLSEMRRKFWISKGRMEPFKLPAMPGLPESRVLRSRAFEKIGLYYFGPISVKTEVGVTKRWVALFTYFTTRVVHLEVVENLSAESFLHMLRRFISRRGYPERVLSDNASQFQVVFKAMKEQEHIRIGKRTLTLIVEIEGVLNTRSLTYASSDDCKIIRPIDFIHSSASLIIPTADDEQDEFKPGNFDTRERIIKYWLGMLKVLDIFWEIWKKDYLMSLRERTQKEHLNPKGTEDRKPREEIVLVDEPEIPRGLWKLARIKESKGVEMG</sequence>
<dbReference type="PANTHER" id="PTHR47331">
    <property type="entry name" value="PHD-TYPE DOMAIN-CONTAINING PROTEIN"/>
    <property type="match status" value="1"/>
</dbReference>
<dbReference type="WBParaSite" id="EN70_3539">
    <property type="protein sequence ID" value="EN70_3539"/>
    <property type="gene ID" value="EN70_3539"/>
</dbReference>